<name>A0ABX0YBD1_9PSED</name>
<proteinExistence type="predicted"/>
<sequence length="426" mass="45711">MTALERLRAGAMAGATRLDLQLGLAEVPHDVLGLADTLEVLNLSGNRLTTLPAWLPQLKRLKVIFCSGNPFKRLPEVLGLCPALEMIGFKGCELVDIPAASLPGTLRWLILTDNHITHLPDVFDRCPGLQKLMLAGNRLTALAPTLETCGQLELLRIACNQLERLPAELLTLPRLAWLACAGNRFSNVPAFERDGAPVLWNTLTLQHTLGEGASGTVYRALLPTGAPVAVKCFKGHRTSDGSPEDELAACLHAGNHPSLVPLRGRLEGHPTGLPGLVMDLIDPAYRVLAGPPSLSSCTRDSYTPGLHLERATAHALLTSIAGAARHLHARGVMHGDLYGHNVLYREDGHALLGDFGAACRYVPDAGPFARGLEALEVRAFGILLEEVAMRCAEAPADWTALSVACQQPDPTARPLFNDVEHRLLAG</sequence>
<dbReference type="InterPro" id="IPR025875">
    <property type="entry name" value="Leu-rich_rpt_4"/>
</dbReference>
<dbReference type="Gene3D" id="1.10.510.10">
    <property type="entry name" value="Transferase(Phosphotransferase) domain 1"/>
    <property type="match status" value="1"/>
</dbReference>
<organism evidence="5 6">
    <name type="scientific">Pseudomonas quercus</name>
    <dbReference type="NCBI Taxonomy" id="2722792"/>
    <lineage>
        <taxon>Bacteria</taxon>
        <taxon>Pseudomonadati</taxon>
        <taxon>Pseudomonadota</taxon>
        <taxon>Gammaproteobacteria</taxon>
        <taxon>Pseudomonadales</taxon>
        <taxon>Pseudomonadaceae</taxon>
        <taxon>Pseudomonas</taxon>
    </lineage>
</organism>
<reference evidence="5 6" key="1">
    <citation type="submission" date="2020-03" db="EMBL/GenBank/DDBJ databases">
        <authorList>
            <person name="Wang L."/>
            <person name="He N."/>
            <person name="Li Y."/>
            <person name="Fang Y."/>
            <person name="Zhang F."/>
        </authorList>
    </citation>
    <scope>NUCLEOTIDE SEQUENCE [LARGE SCALE GENOMIC DNA]</scope>
    <source>
        <strain evidence="6">hsmgli-8</strain>
    </source>
</reference>
<dbReference type="Gene3D" id="3.80.10.10">
    <property type="entry name" value="Ribonuclease Inhibitor"/>
    <property type="match status" value="1"/>
</dbReference>
<dbReference type="SMART" id="SM00369">
    <property type="entry name" value="LRR_TYP"/>
    <property type="match status" value="4"/>
</dbReference>
<dbReference type="InterPro" id="IPR017441">
    <property type="entry name" value="Protein_kinase_ATP_BS"/>
</dbReference>
<dbReference type="EMBL" id="JAAVJI010000001">
    <property type="protein sequence ID" value="NJO99417.1"/>
    <property type="molecule type" value="Genomic_DNA"/>
</dbReference>
<keyword evidence="5" id="KW-0808">Transferase</keyword>
<accession>A0ABX0YBD1</accession>
<evidence type="ECO:0000259" key="4">
    <source>
        <dbReference type="PROSITE" id="PS50011"/>
    </source>
</evidence>
<gene>
    <name evidence="5" type="ORF">HBH25_00850</name>
</gene>
<evidence type="ECO:0000256" key="2">
    <source>
        <dbReference type="ARBA" id="ARBA00022737"/>
    </source>
</evidence>
<comment type="caution">
    <text evidence="5">The sequence shown here is derived from an EMBL/GenBank/DDBJ whole genome shotgun (WGS) entry which is preliminary data.</text>
</comment>
<dbReference type="SUPFAM" id="SSF52058">
    <property type="entry name" value="L domain-like"/>
    <property type="match status" value="1"/>
</dbReference>
<keyword evidence="5" id="KW-0418">Kinase</keyword>
<dbReference type="PROSITE" id="PS51450">
    <property type="entry name" value="LRR"/>
    <property type="match status" value="2"/>
</dbReference>
<dbReference type="Pfam" id="PF12799">
    <property type="entry name" value="LRR_4"/>
    <property type="match status" value="1"/>
</dbReference>
<dbReference type="PANTHER" id="PTHR48051">
    <property type="match status" value="1"/>
</dbReference>
<evidence type="ECO:0000313" key="5">
    <source>
        <dbReference type="EMBL" id="NJO99417.1"/>
    </source>
</evidence>
<dbReference type="InterPro" id="IPR032675">
    <property type="entry name" value="LRR_dom_sf"/>
</dbReference>
<dbReference type="Pfam" id="PF00069">
    <property type="entry name" value="Pkinase"/>
    <property type="match status" value="1"/>
</dbReference>
<dbReference type="PROSITE" id="PS00107">
    <property type="entry name" value="PROTEIN_KINASE_ATP"/>
    <property type="match status" value="1"/>
</dbReference>
<keyword evidence="2" id="KW-0677">Repeat</keyword>
<dbReference type="InterPro" id="IPR001611">
    <property type="entry name" value="Leu-rich_rpt"/>
</dbReference>
<dbReference type="InterPro" id="IPR000719">
    <property type="entry name" value="Prot_kinase_dom"/>
</dbReference>
<feature type="domain" description="Protein kinase" evidence="4">
    <location>
        <begin position="203"/>
        <end position="426"/>
    </location>
</feature>
<dbReference type="PROSITE" id="PS50011">
    <property type="entry name" value="PROTEIN_KINASE_DOM"/>
    <property type="match status" value="1"/>
</dbReference>
<dbReference type="InterPro" id="IPR011009">
    <property type="entry name" value="Kinase-like_dom_sf"/>
</dbReference>
<dbReference type="GO" id="GO:0016301">
    <property type="term" value="F:kinase activity"/>
    <property type="evidence" value="ECO:0007669"/>
    <property type="project" value="UniProtKB-KW"/>
</dbReference>
<keyword evidence="3" id="KW-0547">Nucleotide-binding</keyword>
<dbReference type="SUPFAM" id="SSF56112">
    <property type="entry name" value="Protein kinase-like (PK-like)"/>
    <property type="match status" value="1"/>
</dbReference>
<dbReference type="Gene3D" id="3.30.200.20">
    <property type="entry name" value="Phosphorylase Kinase, domain 1"/>
    <property type="match status" value="1"/>
</dbReference>
<dbReference type="SMART" id="SM00364">
    <property type="entry name" value="LRR_BAC"/>
    <property type="match status" value="6"/>
</dbReference>
<keyword evidence="3" id="KW-0067">ATP-binding</keyword>
<evidence type="ECO:0000256" key="3">
    <source>
        <dbReference type="PROSITE-ProRule" id="PRU10141"/>
    </source>
</evidence>
<evidence type="ECO:0000313" key="6">
    <source>
        <dbReference type="Proteomes" id="UP000746535"/>
    </source>
</evidence>
<dbReference type="PANTHER" id="PTHR48051:SF1">
    <property type="entry name" value="RAS SUPPRESSOR PROTEIN 1"/>
    <property type="match status" value="1"/>
</dbReference>
<dbReference type="InterPro" id="IPR050216">
    <property type="entry name" value="LRR_domain-containing"/>
</dbReference>
<dbReference type="Proteomes" id="UP000746535">
    <property type="component" value="Unassembled WGS sequence"/>
</dbReference>
<dbReference type="RefSeq" id="WP_168080556.1">
    <property type="nucleotide sequence ID" value="NZ_JAAVJI010000001.1"/>
</dbReference>
<evidence type="ECO:0000256" key="1">
    <source>
        <dbReference type="ARBA" id="ARBA00022614"/>
    </source>
</evidence>
<feature type="binding site" evidence="3">
    <location>
        <position position="231"/>
    </location>
    <ligand>
        <name>ATP</name>
        <dbReference type="ChEBI" id="CHEBI:30616"/>
    </ligand>
</feature>
<protein>
    <submittedName>
        <fullName evidence="5">Serine/threonine-protein kinase</fullName>
    </submittedName>
</protein>
<dbReference type="InterPro" id="IPR003591">
    <property type="entry name" value="Leu-rich_rpt_typical-subtyp"/>
</dbReference>
<keyword evidence="1" id="KW-0433">Leucine-rich repeat</keyword>
<keyword evidence="6" id="KW-1185">Reference proteome</keyword>